<evidence type="ECO:0000313" key="11">
    <source>
        <dbReference type="Proteomes" id="UP000184497"/>
    </source>
</evidence>
<dbReference type="GO" id="GO:0005886">
    <property type="term" value="C:plasma membrane"/>
    <property type="evidence" value="ECO:0007669"/>
    <property type="project" value="UniProtKB-SubCell"/>
</dbReference>
<dbReference type="EMBL" id="FRAQ01000001">
    <property type="protein sequence ID" value="SHK11955.1"/>
    <property type="molecule type" value="Genomic_DNA"/>
</dbReference>
<evidence type="ECO:0000313" key="10">
    <source>
        <dbReference type="EMBL" id="SHK11955.1"/>
    </source>
</evidence>
<feature type="transmembrane region" description="Helical" evidence="8">
    <location>
        <begin position="175"/>
        <end position="199"/>
    </location>
</feature>
<dbReference type="OrthoDB" id="9808686at2"/>
<feature type="transmembrane region" description="Helical" evidence="8">
    <location>
        <begin position="256"/>
        <end position="280"/>
    </location>
</feature>
<dbReference type="RefSeq" id="WP_072795295.1">
    <property type="nucleotide sequence ID" value="NZ_FRAQ01000001.1"/>
</dbReference>
<evidence type="ECO:0000256" key="5">
    <source>
        <dbReference type="ARBA" id="ARBA00022692"/>
    </source>
</evidence>
<dbReference type="Pfam" id="PF12698">
    <property type="entry name" value="ABC2_membrane_3"/>
    <property type="match status" value="1"/>
</dbReference>
<evidence type="ECO:0000256" key="7">
    <source>
        <dbReference type="ARBA" id="ARBA00023136"/>
    </source>
</evidence>
<accession>A0A1M6PVG6</accession>
<feature type="transmembrane region" description="Helical" evidence="8">
    <location>
        <begin position="23"/>
        <end position="40"/>
    </location>
</feature>
<dbReference type="InterPro" id="IPR013525">
    <property type="entry name" value="ABC2_TM"/>
</dbReference>
<comment type="subcellular location">
    <subcellularLocation>
        <location evidence="1">Cell membrane</location>
        <topology evidence="1">Multi-pass membrane protein</topology>
    </subcellularLocation>
</comment>
<evidence type="ECO:0000256" key="6">
    <source>
        <dbReference type="ARBA" id="ARBA00022989"/>
    </source>
</evidence>
<evidence type="ECO:0000256" key="8">
    <source>
        <dbReference type="SAM" id="Phobius"/>
    </source>
</evidence>
<keyword evidence="7 8" id="KW-0472">Membrane</keyword>
<feature type="transmembrane region" description="Helical" evidence="8">
    <location>
        <begin position="348"/>
        <end position="366"/>
    </location>
</feature>
<keyword evidence="6 8" id="KW-1133">Transmembrane helix</keyword>
<evidence type="ECO:0000259" key="9">
    <source>
        <dbReference type="PROSITE" id="PS51012"/>
    </source>
</evidence>
<reference evidence="11" key="1">
    <citation type="submission" date="2016-11" db="EMBL/GenBank/DDBJ databases">
        <authorList>
            <person name="Varghese N."/>
            <person name="Submissions S."/>
        </authorList>
    </citation>
    <scope>NUCLEOTIDE SEQUENCE [LARGE SCALE GENOMIC DNA]</scope>
    <source>
        <strain evidence="11">CGMCC 1.10835</strain>
    </source>
</reference>
<keyword evidence="5 8" id="KW-0812">Transmembrane</keyword>
<evidence type="ECO:0000256" key="3">
    <source>
        <dbReference type="ARBA" id="ARBA00022448"/>
    </source>
</evidence>
<evidence type="ECO:0000256" key="1">
    <source>
        <dbReference type="ARBA" id="ARBA00004651"/>
    </source>
</evidence>
<dbReference type="PROSITE" id="PS51012">
    <property type="entry name" value="ABC_TM2"/>
    <property type="match status" value="1"/>
</dbReference>
<proteinExistence type="inferred from homology"/>
<dbReference type="Gene3D" id="3.40.1710.10">
    <property type="entry name" value="abc type-2 transporter like domain"/>
    <property type="match status" value="1"/>
</dbReference>
<dbReference type="PANTHER" id="PTHR30294:SF47">
    <property type="entry name" value="INNER MEMBRANE TRANSPORT PERMEASE YHHJ"/>
    <property type="match status" value="1"/>
</dbReference>
<keyword evidence="3" id="KW-0813">Transport</keyword>
<feature type="domain" description="ABC transmembrane type-2" evidence="9">
    <location>
        <begin position="133"/>
        <end position="369"/>
    </location>
</feature>
<keyword evidence="11" id="KW-1185">Reference proteome</keyword>
<name>A0A1M6PVG6_9GAMM</name>
<evidence type="ECO:0000256" key="2">
    <source>
        <dbReference type="ARBA" id="ARBA00007783"/>
    </source>
</evidence>
<dbReference type="GO" id="GO:0140359">
    <property type="term" value="F:ABC-type transporter activity"/>
    <property type="evidence" value="ECO:0007669"/>
    <property type="project" value="InterPro"/>
</dbReference>
<comment type="similarity">
    <text evidence="2">Belongs to the ABC-2 integral membrane protein family.</text>
</comment>
<organism evidence="10 11">
    <name type="scientific">Marinobacter antarcticus</name>
    <dbReference type="NCBI Taxonomy" id="564117"/>
    <lineage>
        <taxon>Bacteria</taxon>
        <taxon>Pseudomonadati</taxon>
        <taxon>Pseudomonadota</taxon>
        <taxon>Gammaproteobacteria</taxon>
        <taxon>Pseudomonadales</taxon>
        <taxon>Marinobacteraceae</taxon>
        <taxon>Marinobacter</taxon>
    </lineage>
</organism>
<dbReference type="InterPro" id="IPR047817">
    <property type="entry name" value="ABC2_TM_bact-type"/>
</dbReference>
<evidence type="ECO:0000256" key="4">
    <source>
        <dbReference type="ARBA" id="ARBA00022475"/>
    </source>
</evidence>
<gene>
    <name evidence="10" type="ORF">SAMN05216369_0528</name>
</gene>
<dbReference type="STRING" id="564117.SAMN05216369_0528"/>
<sequence length="372" mass="40473">MESLGNIWNLGVKELRSIWHDKVLLLFVLVAFTFMVYTAGSAGSMELHNAPVAVVDEDQSALSGYMIGALQPPWFLPPELIQFGQIDEVLDKGTHSFALVIPEGFERDIRQGRVTSVQLNIDATRMTQAFIGARYIEQLLTTEVAEFMQTGSAGGALPINLVSRVSFNPNLDGTWFGGVMELISMITMISIILTGAALIREREHGTVEHLMVMPIKPFEIMAAKVWANGLIVMLAATLSVTVVIQQVLAVPVRGSVLLFLLGVLIHLFSTTAIGILIGTVARTMPQFGLLLILTILPLQMLSGGITPRESMPDLVQNIMLAAPTTHFVSMAQAILYRGAGLDVVWPQMLALVAIGVVFFSVALALFRRHLAV</sequence>
<keyword evidence="4" id="KW-1003">Cell membrane</keyword>
<dbReference type="InterPro" id="IPR051449">
    <property type="entry name" value="ABC-2_transporter_component"/>
</dbReference>
<dbReference type="PANTHER" id="PTHR30294">
    <property type="entry name" value="MEMBRANE COMPONENT OF ABC TRANSPORTER YHHJ-RELATED"/>
    <property type="match status" value="1"/>
</dbReference>
<dbReference type="Proteomes" id="UP000184497">
    <property type="component" value="Unassembled WGS sequence"/>
</dbReference>
<feature type="transmembrane region" description="Helical" evidence="8">
    <location>
        <begin position="287"/>
        <end position="306"/>
    </location>
</feature>
<dbReference type="AlphaFoldDB" id="A0A1M6PVG6"/>
<feature type="transmembrane region" description="Helical" evidence="8">
    <location>
        <begin position="220"/>
        <end position="244"/>
    </location>
</feature>
<protein>
    <submittedName>
        <fullName evidence="10">ABC-2 type transport system permease protein</fullName>
    </submittedName>
</protein>